<dbReference type="OrthoDB" id="45365at2759"/>
<gene>
    <name evidence="3" type="ORF">ANE_LOCUS7867</name>
</gene>
<name>A0A565B6Y4_9BRAS</name>
<dbReference type="AlphaFoldDB" id="A0A565B6Y4"/>
<protein>
    <recommendedName>
        <fullName evidence="2">FKB95-like N-terminal Kelch domain-containing protein</fullName>
    </recommendedName>
</protein>
<comment type="caution">
    <text evidence="3">The sequence shown here is derived from an EMBL/GenBank/DDBJ whole genome shotgun (WGS) entry which is preliminary data.</text>
</comment>
<dbReference type="PANTHER" id="PTHR24414:SF65">
    <property type="entry name" value="F-BOX DOMAIN-CONTAINING PROTEIN"/>
    <property type="match status" value="1"/>
</dbReference>
<dbReference type="EMBL" id="CABITT030000003">
    <property type="protein sequence ID" value="VVA97422.1"/>
    <property type="molecule type" value="Genomic_DNA"/>
</dbReference>
<dbReference type="InterPro" id="IPR015915">
    <property type="entry name" value="Kelch-typ_b-propeller"/>
</dbReference>
<dbReference type="InterPro" id="IPR050354">
    <property type="entry name" value="F-box/kelch-repeat_ARATH"/>
</dbReference>
<evidence type="ECO:0000313" key="3">
    <source>
        <dbReference type="EMBL" id="VVA97422.1"/>
    </source>
</evidence>
<dbReference type="SUPFAM" id="SSF117281">
    <property type="entry name" value="Kelch motif"/>
    <property type="match status" value="1"/>
</dbReference>
<evidence type="ECO:0000259" key="2">
    <source>
        <dbReference type="Pfam" id="PF25210"/>
    </source>
</evidence>
<accession>A0A565B6Y4</accession>
<keyword evidence="4" id="KW-1185">Reference proteome</keyword>
<dbReference type="InterPro" id="IPR006652">
    <property type="entry name" value="Kelch_1"/>
</dbReference>
<proteinExistence type="predicted"/>
<dbReference type="Gene3D" id="2.120.10.80">
    <property type="entry name" value="Kelch-type beta propeller"/>
    <property type="match status" value="1"/>
</dbReference>
<dbReference type="PANTHER" id="PTHR24414">
    <property type="entry name" value="F-BOX/KELCH-REPEAT PROTEIN SKIP4"/>
    <property type="match status" value="1"/>
</dbReference>
<reference evidence="3" key="1">
    <citation type="submission" date="2019-07" db="EMBL/GenBank/DDBJ databases">
        <authorList>
            <person name="Dittberner H."/>
        </authorList>
    </citation>
    <scope>NUCLEOTIDE SEQUENCE [LARGE SCALE GENOMIC DNA]</scope>
</reference>
<evidence type="ECO:0000256" key="1">
    <source>
        <dbReference type="SAM" id="SignalP"/>
    </source>
</evidence>
<dbReference type="SMART" id="SM00612">
    <property type="entry name" value="Kelch"/>
    <property type="match status" value="2"/>
</dbReference>
<feature type="chain" id="PRO_5022095728" description="FKB95-like N-terminal Kelch domain-containing protein" evidence="1">
    <location>
        <begin position="17"/>
        <end position="397"/>
    </location>
</feature>
<keyword evidence="1" id="KW-0732">Signal</keyword>
<sequence>MSSLSVVSLLTGFLTAMVVITEISDDGDPPKKPQEEPKENRSLLLTIPNDVIDICVAMVPRCHYPTVTSVSRYFRTLMASSIPYVLRSFRNITESVLYAFIGFHLVEIPRWYILHRIPYRNQVISLRLCKIDSLPPSMPFGSAVVSVGHEMYVIGGCDRKREQILSVFLIDCRNHTLHELRSMNRARCRAAAGIINGKIYVIGGCEKSYPDWVEVYDLKTEAWSPVLGPYPYGTQKGEIESYVVMKEKIYLLDRDSCFSYEPRTGNWESYDNDRLRLFWLTSSCVVDDRLYTLAPLGLQGSSVIVYDPEEKDWVGVKGVHCLPKLFYHDYKMANFGGKLVILGVSERYTDGARDILCVEIGLERRQGGEIWGNVESVKCVLTSLSLPTIDLCRTVTV</sequence>
<dbReference type="InterPro" id="IPR057499">
    <property type="entry name" value="Kelch_FKB95"/>
</dbReference>
<dbReference type="Proteomes" id="UP000489600">
    <property type="component" value="Unassembled WGS sequence"/>
</dbReference>
<dbReference type="Pfam" id="PF25210">
    <property type="entry name" value="Kelch_FKB95"/>
    <property type="match status" value="1"/>
</dbReference>
<organism evidence="3 4">
    <name type="scientific">Arabis nemorensis</name>
    <dbReference type="NCBI Taxonomy" id="586526"/>
    <lineage>
        <taxon>Eukaryota</taxon>
        <taxon>Viridiplantae</taxon>
        <taxon>Streptophyta</taxon>
        <taxon>Embryophyta</taxon>
        <taxon>Tracheophyta</taxon>
        <taxon>Spermatophyta</taxon>
        <taxon>Magnoliopsida</taxon>
        <taxon>eudicotyledons</taxon>
        <taxon>Gunneridae</taxon>
        <taxon>Pentapetalae</taxon>
        <taxon>rosids</taxon>
        <taxon>malvids</taxon>
        <taxon>Brassicales</taxon>
        <taxon>Brassicaceae</taxon>
        <taxon>Arabideae</taxon>
        <taxon>Arabis</taxon>
    </lineage>
</organism>
<feature type="signal peptide" evidence="1">
    <location>
        <begin position="1"/>
        <end position="16"/>
    </location>
</feature>
<evidence type="ECO:0000313" key="4">
    <source>
        <dbReference type="Proteomes" id="UP000489600"/>
    </source>
</evidence>
<feature type="domain" description="FKB95-like N-terminal Kelch" evidence="2">
    <location>
        <begin position="111"/>
        <end position="381"/>
    </location>
</feature>